<dbReference type="Gene3D" id="3.20.20.10">
    <property type="entry name" value="Alanine racemase"/>
    <property type="match status" value="1"/>
</dbReference>
<dbReference type="InterPro" id="IPR029066">
    <property type="entry name" value="PLP-binding_barrel"/>
</dbReference>
<dbReference type="PANTHER" id="PTHR43727">
    <property type="entry name" value="DIAMINOPIMELATE DECARBOXYLASE"/>
    <property type="match status" value="1"/>
</dbReference>
<keyword evidence="2 12" id="KW-0028">Amino-acid biosynthesis</keyword>
<dbReference type="InterPro" id="IPR009006">
    <property type="entry name" value="Ala_racemase/Decarboxylase_C"/>
</dbReference>
<dbReference type="GO" id="GO:0009089">
    <property type="term" value="P:lysine biosynthetic process via diaminopimelate"/>
    <property type="evidence" value="ECO:0007669"/>
    <property type="project" value="UniProtKB-UniRule"/>
</dbReference>
<feature type="active site" description="Proton donor" evidence="13">
    <location>
        <position position="342"/>
    </location>
</feature>
<accession>A0A1F2WF31</accession>
<feature type="binding site" evidence="12">
    <location>
        <position position="343"/>
    </location>
    <ligand>
        <name>substrate</name>
    </ligand>
</feature>
<dbReference type="PROSITE" id="PS00879">
    <property type="entry name" value="ODR_DC_2_2"/>
    <property type="match status" value="1"/>
</dbReference>
<comment type="pathway">
    <text evidence="8 12 14">Amino-acid biosynthesis; L-lysine biosynthesis via DAP pathway; L-lysine from DL-2,6-diaminopimelate: step 1/1.</text>
</comment>
<evidence type="ECO:0000256" key="7">
    <source>
        <dbReference type="ARBA" id="ARBA00050464"/>
    </source>
</evidence>
<feature type="binding site" evidence="12">
    <location>
        <begin position="273"/>
        <end position="276"/>
    </location>
    <ligand>
        <name>pyridoxal 5'-phosphate</name>
        <dbReference type="ChEBI" id="CHEBI:597326"/>
    </ligand>
</feature>
<evidence type="ECO:0000313" key="18">
    <source>
        <dbReference type="Proteomes" id="UP000177876"/>
    </source>
</evidence>
<evidence type="ECO:0000256" key="13">
    <source>
        <dbReference type="PIRSR" id="PIRSR600183-50"/>
    </source>
</evidence>
<keyword evidence="5 12" id="KW-0457">Lysine biosynthesis</keyword>
<feature type="binding site" evidence="12">
    <location>
        <position position="239"/>
    </location>
    <ligand>
        <name>pyridoxal 5'-phosphate</name>
        <dbReference type="ChEBI" id="CHEBI:597326"/>
    </ligand>
</feature>
<sequence>MHDFKYSDGELFCENVALARIAAEVGTPVYVYSRHTLTDHYHLLEDAFSGFPSLICYSIKANSNRSVITLLANEGAGADIVSGGELWRALRAGVPPEKIVYAGIGKKAGEMVSALEAGILMFNVESLTELETLNQVAGEIGKVADIALRVNPDVDPDTHPYIATGLKEAKFGINIEQALAIYERADSLPNIRIVGVHQHIGSQITSVEPFQDSLSKLKELLSALQDRGFDIRFINIGGGFGIPYHQEEVPRPSDYAEALGPILKETGCQVILEIGRMIVGNAGVLMTEVLYRKQTGDKGFLVVDAAMNDLIRPSLYGSFHELLPLTRTDAREEIMDVVGPVCESGDFLARDRAIPRLEPGDLLAVMSAGAYSFAMSSNYNSRPRAAEVMVDGSEYRVVRDRESYEDLVRGEHEWE</sequence>
<comment type="cofactor">
    <cofactor evidence="1 12 13 14">
        <name>pyridoxal 5'-phosphate</name>
        <dbReference type="ChEBI" id="CHEBI:597326"/>
    </cofactor>
</comment>
<reference evidence="17 18" key="1">
    <citation type="journal article" date="2016" name="Nat. Commun.">
        <title>Thousands of microbial genomes shed light on interconnected biogeochemical processes in an aquifer system.</title>
        <authorList>
            <person name="Anantharaman K."/>
            <person name="Brown C.T."/>
            <person name="Hug L.A."/>
            <person name="Sharon I."/>
            <person name="Castelle C.J."/>
            <person name="Probst A.J."/>
            <person name="Thomas B.C."/>
            <person name="Singh A."/>
            <person name="Wilkins M.J."/>
            <person name="Karaoz U."/>
            <person name="Brodie E.L."/>
            <person name="Williams K.H."/>
            <person name="Hubbard S.S."/>
            <person name="Banfield J.F."/>
        </authorList>
    </citation>
    <scope>NUCLEOTIDE SEQUENCE [LARGE SCALE GENOMIC DNA]</scope>
</reference>
<gene>
    <name evidence="12" type="primary">lysA</name>
    <name evidence="17" type="ORF">A2Y75_09040</name>
</gene>
<evidence type="ECO:0000259" key="15">
    <source>
        <dbReference type="Pfam" id="PF00278"/>
    </source>
</evidence>
<proteinExistence type="inferred from homology"/>
<evidence type="ECO:0000256" key="6">
    <source>
        <dbReference type="ARBA" id="ARBA00023239"/>
    </source>
</evidence>
<dbReference type="UniPathway" id="UPA00034">
    <property type="reaction ID" value="UER00027"/>
</dbReference>
<dbReference type="FunFam" id="3.20.20.10:FF:000003">
    <property type="entry name" value="Diaminopimelate decarboxylase"/>
    <property type="match status" value="1"/>
</dbReference>
<evidence type="ECO:0000256" key="2">
    <source>
        <dbReference type="ARBA" id="ARBA00022605"/>
    </source>
</evidence>
<dbReference type="PANTHER" id="PTHR43727:SF2">
    <property type="entry name" value="GROUP IV DECARBOXYLASE"/>
    <property type="match status" value="1"/>
</dbReference>
<dbReference type="Pfam" id="PF02784">
    <property type="entry name" value="Orn_Arg_deC_N"/>
    <property type="match status" value="1"/>
</dbReference>
<dbReference type="FunFam" id="2.40.37.10:FF:000003">
    <property type="entry name" value="Diaminopimelate decarboxylase"/>
    <property type="match status" value="1"/>
</dbReference>
<evidence type="ECO:0000256" key="12">
    <source>
        <dbReference type="HAMAP-Rule" id="MF_02120"/>
    </source>
</evidence>
<dbReference type="GO" id="GO:0030170">
    <property type="term" value="F:pyridoxal phosphate binding"/>
    <property type="evidence" value="ECO:0007669"/>
    <property type="project" value="UniProtKB-UniRule"/>
</dbReference>
<comment type="caution">
    <text evidence="17">The sequence shown here is derived from an EMBL/GenBank/DDBJ whole genome shotgun (WGS) entry which is preliminary data.</text>
</comment>
<dbReference type="AlphaFoldDB" id="A0A1F2WF31"/>
<comment type="function">
    <text evidence="12">Specifically catalyzes the decarboxylation of meso-diaminopimelate (meso-DAP) to L-lysine.</text>
</comment>
<evidence type="ECO:0000256" key="3">
    <source>
        <dbReference type="ARBA" id="ARBA00022793"/>
    </source>
</evidence>
<keyword evidence="3 12" id="KW-0210">Decarboxylase</keyword>
<dbReference type="NCBIfam" id="TIGR01048">
    <property type="entry name" value="lysA"/>
    <property type="match status" value="1"/>
</dbReference>
<evidence type="ECO:0000256" key="14">
    <source>
        <dbReference type="RuleBase" id="RU003738"/>
    </source>
</evidence>
<dbReference type="InterPro" id="IPR022644">
    <property type="entry name" value="De-COase2_N"/>
</dbReference>
<feature type="binding site" evidence="12">
    <location>
        <position position="316"/>
    </location>
    <ligand>
        <name>substrate</name>
    </ligand>
</feature>
<dbReference type="InterPro" id="IPR022657">
    <property type="entry name" value="De-COase2_CS"/>
</dbReference>
<dbReference type="EMBL" id="MELK01000053">
    <property type="protein sequence ID" value="OFW55465.1"/>
    <property type="molecule type" value="Genomic_DNA"/>
</dbReference>
<dbReference type="InterPro" id="IPR000183">
    <property type="entry name" value="Orn/DAP/Arg_de-COase"/>
</dbReference>
<dbReference type="SUPFAM" id="SSF50621">
    <property type="entry name" value="Alanine racemase C-terminal domain-like"/>
    <property type="match status" value="1"/>
</dbReference>
<dbReference type="CDD" id="cd06828">
    <property type="entry name" value="PLPDE_III_DapDC"/>
    <property type="match status" value="1"/>
</dbReference>
<evidence type="ECO:0000256" key="11">
    <source>
        <dbReference type="ARBA" id="ARBA00074972"/>
    </source>
</evidence>
<dbReference type="Proteomes" id="UP000177876">
    <property type="component" value="Unassembled WGS sequence"/>
</dbReference>
<dbReference type="SUPFAM" id="SSF51419">
    <property type="entry name" value="PLP-binding barrel"/>
    <property type="match status" value="1"/>
</dbReference>
<dbReference type="InterPro" id="IPR022643">
    <property type="entry name" value="De-COase2_C"/>
</dbReference>
<evidence type="ECO:0000256" key="1">
    <source>
        <dbReference type="ARBA" id="ARBA00001933"/>
    </source>
</evidence>
<dbReference type="EC" id="4.1.1.20" evidence="10 12"/>
<keyword evidence="6 12" id="KW-0456">Lyase</keyword>
<dbReference type="Gene3D" id="2.40.37.10">
    <property type="entry name" value="Lyase, Ornithine Decarboxylase, Chain A, domain 1"/>
    <property type="match status" value="1"/>
</dbReference>
<dbReference type="InterPro" id="IPR002986">
    <property type="entry name" value="DAP_deCOOHase_LysA"/>
</dbReference>
<keyword evidence="4 12" id="KW-0663">Pyridoxal phosphate</keyword>
<feature type="binding site" evidence="12">
    <location>
        <position position="371"/>
    </location>
    <ligand>
        <name>pyridoxal 5'-phosphate</name>
        <dbReference type="ChEBI" id="CHEBI:597326"/>
    </ligand>
</feature>
<dbReference type="Pfam" id="PF00278">
    <property type="entry name" value="Orn_DAP_Arg_deC"/>
    <property type="match status" value="1"/>
</dbReference>
<organism evidence="17 18">
    <name type="scientific">Candidatus Solincola sediminis</name>
    <dbReference type="NCBI Taxonomy" id="1797199"/>
    <lineage>
        <taxon>Bacteria</taxon>
        <taxon>Bacillati</taxon>
        <taxon>Actinomycetota</taxon>
        <taxon>Candidatus Geothermincolia</taxon>
        <taxon>Candidatus Geothermincolales</taxon>
        <taxon>Candidatus Geothermincolaceae</taxon>
        <taxon>Candidatus Solincola</taxon>
    </lineage>
</organism>
<feature type="binding site" evidence="12">
    <location>
        <position position="276"/>
    </location>
    <ligand>
        <name>substrate</name>
    </ligand>
</feature>
<feature type="domain" description="Orn/DAP/Arg decarboxylase 2 C-terminal" evidence="15">
    <location>
        <begin position="30"/>
        <end position="369"/>
    </location>
</feature>
<evidence type="ECO:0000256" key="8">
    <source>
        <dbReference type="ARBA" id="ARBA00060643"/>
    </source>
</evidence>
<protein>
    <recommendedName>
        <fullName evidence="11 12">Diaminopimelate decarboxylase</fullName>
        <shortName evidence="12">DAP decarboxylase</shortName>
        <shortName evidence="12">DAPDC</shortName>
        <ecNumber evidence="10 12">4.1.1.20</ecNumber>
    </recommendedName>
</protein>
<feature type="modified residue" description="N6-(pyridoxal phosphate)lysine" evidence="12 13">
    <location>
        <position position="60"/>
    </location>
</feature>
<evidence type="ECO:0000259" key="16">
    <source>
        <dbReference type="Pfam" id="PF02784"/>
    </source>
</evidence>
<evidence type="ECO:0000256" key="4">
    <source>
        <dbReference type="ARBA" id="ARBA00022898"/>
    </source>
</evidence>
<comment type="catalytic activity">
    <reaction evidence="7 12 14">
        <text>meso-2,6-diaminopimelate + H(+) = L-lysine + CO2</text>
        <dbReference type="Rhea" id="RHEA:15101"/>
        <dbReference type="ChEBI" id="CHEBI:15378"/>
        <dbReference type="ChEBI" id="CHEBI:16526"/>
        <dbReference type="ChEBI" id="CHEBI:32551"/>
        <dbReference type="ChEBI" id="CHEBI:57791"/>
        <dbReference type="EC" id="4.1.1.20"/>
    </reaction>
</comment>
<evidence type="ECO:0000313" key="17">
    <source>
        <dbReference type="EMBL" id="OFW55465.1"/>
    </source>
</evidence>
<dbReference type="GO" id="GO:0008836">
    <property type="term" value="F:diaminopimelate decarboxylase activity"/>
    <property type="evidence" value="ECO:0007669"/>
    <property type="project" value="UniProtKB-UniRule"/>
</dbReference>
<dbReference type="PRINTS" id="PR01179">
    <property type="entry name" value="ODADCRBXLASE"/>
</dbReference>
<comment type="similarity">
    <text evidence="9 12">Belongs to the Orn/Lys/Arg decarboxylase class-II family. LysA subfamily.</text>
</comment>
<dbReference type="STRING" id="1797197.A2Y75_09040"/>
<name>A0A1F2WF31_9ACTN</name>
<evidence type="ECO:0000256" key="10">
    <source>
        <dbReference type="ARBA" id="ARBA00066427"/>
    </source>
</evidence>
<comment type="subunit">
    <text evidence="12">Homodimer.</text>
</comment>
<evidence type="ECO:0000256" key="5">
    <source>
        <dbReference type="ARBA" id="ARBA00023154"/>
    </source>
</evidence>
<feature type="binding site" evidence="12">
    <location>
        <position position="312"/>
    </location>
    <ligand>
        <name>substrate</name>
    </ligand>
</feature>
<dbReference type="HAMAP" id="MF_02120">
    <property type="entry name" value="LysA"/>
    <property type="match status" value="1"/>
</dbReference>
<evidence type="ECO:0000256" key="9">
    <source>
        <dbReference type="ARBA" id="ARBA00060983"/>
    </source>
</evidence>
<feature type="binding site" evidence="12">
    <location>
        <position position="371"/>
    </location>
    <ligand>
        <name>substrate</name>
    </ligand>
</feature>
<dbReference type="PRINTS" id="PR01181">
    <property type="entry name" value="DAPDCRBXLASE"/>
</dbReference>
<feature type="domain" description="Orn/DAP/Arg decarboxylase 2 N-terminal" evidence="16">
    <location>
        <begin position="38"/>
        <end position="279"/>
    </location>
</feature>